<dbReference type="GO" id="GO:0016407">
    <property type="term" value="F:acetyltransferase activity"/>
    <property type="evidence" value="ECO:0007669"/>
    <property type="project" value="TreeGrafter"/>
</dbReference>
<evidence type="ECO:0000256" key="2">
    <source>
        <dbReference type="ARBA" id="ARBA00007317"/>
    </source>
</evidence>
<feature type="region of interest" description="Disordered" evidence="7">
    <location>
        <begin position="82"/>
        <end position="136"/>
    </location>
</feature>
<dbReference type="AlphaFoldDB" id="A0A917WMB6"/>
<dbReference type="InterPro" id="IPR050743">
    <property type="entry name" value="2-oxoacid_DH_E2_comp"/>
</dbReference>
<feature type="compositionally biased region" description="Low complexity" evidence="7">
    <location>
        <begin position="174"/>
        <end position="187"/>
    </location>
</feature>
<dbReference type="Gene3D" id="3.30.559.10">
    <property type="entry name" value="Chloramphenicol acetyltransferase-like domain"/>
    <property type="match status" value="1"/>
</dbReference>
<keyword evidence="3 6" id="KW-0808">Transferase</keyword>
<evidence type="ECO:0000313" key="11">
    <source>
        <dbReference type="Proteomes" id="UP000655208"/>
    </source>
</evidence>
<dbReference type="SUPFAM" id="SSF51230">
    <property type="entry name" value="Single hybrid motif"/>
    <property type="match status" value="1"/>
</dbReference>
<dbReference type="PROSITE" id="PS00189">
    <property type="entry name" value="LIPOYL"/>
    <property type="match status" value="1"/>
</dbReference>
<evidence type="ECO:0000313" key="10">
    <source>
        <dbReference type="EMBL" id="GGM14853.1"/>
    </source>
</evidence>
<dbReference type="InterPro" id="IPR023213">
    <property type="entry name" value="CAT-like_dom_sf"/>
</dbReference>
<dbReference type="Pfam" id="PF00364">
    <property type="entry name" value="Biotin_lipoyl"/>
    <property type="match status" value="1"/>
</dbReference>
<dbReference type="PROSITE" id="PS51826">
    <property type="entry name" value="PSBD"/>
    <property type="match status" value="1"/>
</dbReference>
<comment type="caution">
    <text evidence="10">The sequence shown here is derived from an EMBL/GenBank/DDBJ whole genome shotgun (WGS) entry which is preliminary data.</text>
</comment>
<protein>
    <recommendedName>
        <fullName evidence="6">Dihydrolipoamide acetyltransferase component of pyruvate dehydrogenase complex</fullName>
        <ecNumber evidence="6">2.3.1.-</ecNumber>
    </recommendedName>
</protein>
<dbReference type="InterPro" id="IPR001078">
    <property type="entry name" value="2-oxoacid_DH_actylTfrase"/>
</dbReference>
<name>A0A917WMB6_9ACTN</name>
<evidence type="ECO:0000256" key="7">
    <source>
        <dbReference type="SAM" id="MobiDB-lite"/>
    </source>
</evidence>
<evidence type="ECO:0000259" key="8">
    <source>
        <dbReference type="PROSITE" id="PS50968"/>
    </source>
</evidence>
<feature type="compositionally biased region" description="Pro residues" evidence="7">
    <location>
        <begin position="227"/>
        <end position="237"/>
    </location>
</feature>
<dbReference type="EMBL" id="BMNA01000013">
    <property type="protein sequence ID" value="GGM14853.1"/>
    <property type="molecule type" value="Genomic_DNA"/>
</dbReference>
<dbReference type="GO" id="GO:0005737">
    <property type="term" value="C:cytoplasm"/>
    <property type="evidence" value="ECO:0007669"/>
    <property type="project" value="TreeGrafter"/>
</dbReference>
<dbReference type="Pfam" id="PF00198">
    <property type="entry name" value="2-oxoacid_dh"/>
    <property type="match status" value="1"/>
</dbReference>
<feature type="compositionally biased region" description="Pro residues" evidence="7">
    <location>
        <begin position="205"/>
        <end position="220"/>
    </location>
</feature>
<organism evidence="10 11">
    <name type="scientific">Nakamurella endophytica</name>
    <dbReference type="NCBI Taxonomy" id="1748367"/>
    <lineage>
        <taxon>Bacteria</taxon>
        <taxon>Bacillati</taxon>
        <taxon>Actinomycetota</taxon>
        <taxon>Actinomycetes</taxon>
        <taxon>Nakamurellales</taxon>
        <taxon>Nakamurellaceae</taxon>
        <taxon>Nakamurella</taxon>
    </lineage>
</organism>
<dbReference type="InterPro" id="IPR011053">
    <property type="entry name" value="Single_hybrid_motif"/>
</dbReference>
<dbReference type="SUPFAM" id="SSF52777">
    <property type="entry name" value="CoA-dependent acyltransferases"/>
    <property type="match status" value="1"/>
</dbReference>
<dbReference type="CDD" id="cd06849">
    <property type="entry name" value="lipoyl_domain"/>
    <property type="match status" value="1"/>
</dbReference>
<dbReference type="GO" id="GO:0031405">
    <property type="term" value="F:lipoic acid binding"/>
    <property type="evidence" value="ECO:0007669"/>
    <property type="project" value="TreeGrafter"/>
</dbReference>
<dbReference type="PROSITE" id="PS50968">
    <property type="entry name" value="BIOTINYL_LIPOYL"/>
    <property type="match status" value="1"/>
</dbReference>
<reference evidence="10" key="1">
    <citation type="journal article" date="2014" name="Int. J. Syst. Evol. Microbiol.">
        <title>Complete genome sequence of Corynebacterium casei LMG S-19264T (=DSM 44701T), isolated from a smear-ripened cheese.</title>
        <authorList>
            <consortium name="US DOE Joint Genome Institute (JGI-PGF)"/>
            <person name="Walter F."/>
            <person name="Albersmeier A."/>
            <person name="Kalinowski J."/>
            <person name="Ruckert C."/>
        </authorList>
    </citation>
    <scope>NUCLEOTIDE SEQUENCE</scope>
    <source>
        <strain evidence="10">CGMCC 4.7308</strain>
    </source>
</reference>
<evidence type="ECO:0000256" key="6">
    <source>
        <dbReference type="RuleBase" id="RU003423"/>
    </source>
</evidence>
<evidence type="ECO:0000256" key="4">
    <source>
        <dbReference type="ARBA" id="ARBA00022823"/>
    </source>
</evidence>
<accession>A0A917WMB6</accession>
<dbReference type="EC" id="2.3.1.-" evidence="6"/>
<dbReference type="Pfam" id="PF02817">
    <property type="entry name" value="E3_binding"/>
    <property type="match status" value="1"/>
</dbReference>
<feature type="domain" description="Peripheral subunit-binding (PSBD)" evidence="9">
    <location>
        <begin position="134"/>
        <end position="171"/>
    </location>
</feature>
<dbReference type="InterPro" id="IPR036625">
    <property type="entry name" value="E3-bd_dom_sf"/>
</dbReference>
<dbReference type="SUPFAM" id="SSF47005">
    <property type="entry name" value="Peripheral subunit-binding domain of 2-oxo acid dehydrogenase complex"/>
    <property type="match status" value="1"/>
</dbReference>
<reference evidence="10" key="2">
    <citation type="submission" date="2020-09" db="EMBL/GenBank/DDBJ databases">
        <authorList>
            <person name="Sun Q."/>
            <person name="Zhou Y."/>
        </authorList>
    </citation>
    <scope>NUCLEOTIDE SEQUENCE</scope>
    <source>
        <strain evidence="10">CGMCC 4.7308</strain>
    </source>
</reference>
<feature type="region of interest" description="Disordered" evidence="7">
    <location>
        <begin position="174"/>
        <end position="239"/>
    </location>
</feature>
<dbReference type="InterPro" id="IPR000089">
    <property type="entry name" value="Biotin_lipoyl"/>
</dbReference>
<feature type="domain" description="Lipoyl-binding" evidence="8">
    <location>
        <begin position="2"/>
        <end position="77"/>
    </location>
</feature>
<sequence>MTVEVGVPVQGNDDGDCVLAEVYVAVGDAVTAGQRLFSIETAKAVYEVESTAAGTVVSVLHGPGEELPVHTPVVLVEPVGAGGAADPGRTARTVPDGVATGAGTAVAHPGLEAQDGAGAGAGAPSRRLPRGPVPASPRARVIAARRGIDLGAVAGTGPRGRVLVQDVLDAAGRWPSGAGSAPAPESAGDQRQPPPRAAATAPSLPAVPPAPPTVTTPSPVPTVSVPDVPPADPPAPVPLTGIRRVVADRMTASLRDSAQFTLMAVADARPLQRLRAVLRAGGTRARLDRVTVTDLVALACVRTLADHPALNAHLTPAGLTRWPAVHLGLAVATERGLLVTVLRDADRHRLAGLTAARADAVAAARAGRSAAADLTGSTFTVSSLGAGPVTFFTPVLNPPEVAILGVGGIVPAVVPVPGEPPGDAGEIAPAVHLSLTVDHRAVDGAPAAAFLADLCLALAAPETTLAR</sequence>
<keyword evidence="11" id="KW-1185">Reference proteome</keyword>
<keyword evidence="4 6" id="KW-0450">Lipoyl</keyword>
<feature type="compositionally biased region" description="Low complexity" evidence="7">
    <location>
        <begin position="93"/>
        <end position="107"/>
    </location>
</feature>
<proteinExistence type="inferred from homology"/>
<dbReference type="PANTHER" id="PTHR43178">
    <property type="entry name" value="DIHYDROLIPOAMIDE ACETYLTRANSFERASE COMPONENT OF PYRUVATE DEHYDROGENASE COMPLEX"/>
    <property type="match status" value="1"/>
</dbReference>
<comment type="similarity">
    <text evidence="2 6">Belongs to the 2-oxoacid dehydrogenase family.</text>
</comment>
<dbReference type="InterPro" id="IPR004167">
    <property type="entry name" value="PSBD"/>
</dbReference>
<evidence type="ECO:0000256" key="5">
    <source>
        <dbReference type="ARBA" id="ARBA00023315"/>
    </source>
</evidence>
<evidence type="ECO:0000259" key="9">
    <source>
        <dbReference type="PROSITE" id="PS51826"/>
    </source>
</evidence>
<comment type="cofactor">
    <cofactor evidence="1 6">
        <name>(R)-lipoate</name>
        <dbReference type="ChEBI" id="CHEBI:83088"/>
    </cofactor>
</comment>
<evidence type="ECO:0000256" key="1">
    <source>
        <dbReference type="ARBA" id="ARBA00001938"/>
    </source>
</evidence>
<evidence type="ECO:0000256" key="3">
    <source>
        <dbReference type="ARBA" id="ARBA00022679"/>
    </source>
</evidence>
<dbReference type="RefSeq" id="WP_188944456.1">
    <property type="nucleotide sequence ID" value="NZ_BMNA01000013.1"/>
</dbReference>
<dbReference type="PANTHER" id="PTHR43178:SF5">
    <property type="entry name" value="LIPOAMIDE ACYLTRANSFERASE COMPONENT OF BRANCHED-CHAIN ALPHA-KETO ACID DEHYDROGENASE COMPLEX, MITOCHONDRIAL"/>
    <property type="match status" value="1"/>
</dbReference>
<dbReference type="InterPro" id="IPR003016">
    <property type="entry name" value="2-oxoA_DH_lipoyl-BS"/>
</dbReference>
<dbReference type="Proteomes" id="UP000655208">
    <property type="component" value="Unassembled WGS sequence"/>
</dbReference>
<dbReference type="Gene3D" id="2.40.50.100">
    <property type="match status" value="1"/>
</dbReference>
<keyword evidence="5 6" id="KW-0012">Acyltransferase</keyword>
<dbReference type="Gene3D" id="4.10.320.10">
    <property type="entry name" value="E3-binding domain"/>
    <property type="match status" value="1"/>
</dbReference>
<gene>
    <name evidence="10" type="primary">acoC</name>
    <name evidence="10" type="ORF">GCM10011594_38580</name>
</gene>